<reference evidence="1" key="1">
    <citation type="submission" date="2022-10" db="EMBL/GenBank/DDBJ databases">
        <title>Culturing micro-colonial fungi from biological soil crusts in the Mojave desert and describing Neophaeococcomyces mojavensis, and introducing the new genera and species Taxawa tesnikishii.</title>
        <authorList>
            <person name="Kurbessoian T."/>
            <person name="Stajich J.E."/>
        </authorList>
    </citation>
    <scope>NUCLEOTIDE SEQUENCE</scope>
    <source>
        <strain evidence="1">JES_112</strain>
    </source>
</reference>
<keyword evidence="2" id="KW-1185">Reference proteome</keyword>
<dbReference type="EMBL" id="JAPDRQ010000248">
    <property type="protein sequence ID" value="KAJ9651569.1"/>
    <property type="molecule type" value="Genomic_DNA"/>
</dbReference>
<evidence type="ECO:0000313" key="2">
    <source>
        <dbReference type="Proteomes" id="UP001172386"/>
    </source>
</evidence>
<sequence length="984" mass="110093">MRRATATPCPVSAHQLKNINETYTEDSTANIEYTTAFDASFRNVKPRRAQGTHRGPTVFAIHEDVAEIAGQLPSTLSQPAKRVLPRSKPLNDSMTNNDPAPGRKPFTQVHNAKRTGPLLAPRRVPAGIPPVLEPTPKEENGLMEHSKEAGRRPARRKTLYIPSDDTTQPTMWMGIFSPVKNEVLESCNQGETPGIELTGIAAQMAEKRRRRTSSIQPRAKRVPLRLSVTAQAAAITPTDRAGEPTGKENVPPGHQQGRITKTTKHLPVYADSTPMANDRDVQRKKFLTQARLEKSAKPRERVNQSPVGVSTMYEVGKNKLGIDQSKNKRLAWNAGPRGVVAEDRHYRKESEVKTNIIRGSSPELPPRPHIPSRFVQPVLKDIPQMPPHIPLLEHIENPEMYEDDWLYHQEIVITQLLNSLFDKANSRSGNETDCSTLRGQLIGKYNSPEVSLVYSRVQAAALYGSLSLSHEAMFNIQNLAKDVGRKKAFLNFWLDNYDNEMLQAALETISGKQVRVQGQRRSSSSSSPRSTNRRSIAQFVEEYMLRHEDARFKPAGTGNISDLGSKTIVKSLMLIKALDLLKDGPGPIVGKCLFRRTAALKSSSTAVQHMIKMLNPAVGDAVRALRQLGYEVFYEQDPLHEICFKVENLAVDLRDGVNLTRLVEILLYRSEEHAESRAHIHDTKTICMSEGETIIIDSGESRPLTRHLKLPSISRATKLWNVQLGLGALLNVKHIEALIGDVHAHDIVDGYREKTVKLLWVIIGRLGLTGIIDRSDIKQEIRRLDPAAAYSTDMSDDESDGETVEERCETLLKCWTKAVAASKGLVVRNFTTSFSDGQVFRAIVDEYEPYLIEERTTERQPLQQRLCRLGCSKQFSDLFCSSSGQIHIFGKDFVLAALAFLCSRVVGPSRLCRNAIKIQRCWRKHWQVVLRERQVIKKQIAEACAATICSKEGAINHKPAPAYSDPTVREDEKTEIGSDIWLSL</sequence>
<protein>
    <submittedName>
        <fullName evidence="1">Uncharacterized protein</fullName>
    </submittedName>
</protein>
<organism evidence="1 2">
    <name type="scientific">Neophaeococcomyces mojaviensis</name>
    <dbReference type="NCBI Taxonomy" id="3383035"/>
    <lineage>
        <taxon>Eukaryota</taxon>
        <taxon>Fungi</taxon>
        <taxon>Dikarya</taxon>
        <taxon>Ascomycota</taxon>
        <taxon>Pezizomycotina</taxon>
        <taxon>Eurotiomycetes</taxon>
        <taxon>Chaetothyriomycetidae</taxon>
        <taxon>Chaetothyriales</taxon>
        <taxon>Chaetothyriales incertae sedis</taxon>
        <taxon>Neophaeococcomyces</taxon>
    </lineage>
</organism>
<name>A0ACC2ZVA2_9EURO</name>
<evidence type="ECO:0000313" key="1">
    <source>
        <dbReference type="EMBL" id="KAJ9651569.1"/>
    </source>
</evidence>
<dbReference type="Proteomes" id="UP001172386">
    <property type="component" value="Unassembled WGS sequence"/>
</dbReference>
<comment type="caution">
    <text evidence="1">The sequence shown here is derived from an EMBL/GenBank/DDBJ whole genome shotgun (WGS) entry which is preliminary data.</text>
</comment>
<gene>
    <name evidence="1" type="ORF">H2198_009155</name>
</gene>
<proteinExistence type="predicted"/>
<accession>A0ACC2ZVA2</accession>